<accession>A0A2P2NUF0</accession>
<protein>
    <submittedName>
        <fullName evidence="1">Uncharacterized protein</fullName>
    </submittedName>
</protein>
<evidence type="ECO:0000313" key="1">
    <source>
        <dbReference type="EMBL" id="MBX45981.1"/>
    </source>
</evidence>
<name>A0A2P2NUF0_RHIMU</name>
<organism evidence="1">
    <name type="scientific">Rhizophora mucronata</name>
    <name type="common">Asiatic mangrove</name>
    <dbReference type="NCBI Taxonomy" id="61149"/>
    <lineage>
        <taxon>Eukaryota</taxon>
        <taxon>Viridiplantae</taxon>
        <taxon>Streptophyta</taxon>
        <taxon>Embryophyta</taxon>
        <taxon>Tracheophyta</taxon>
        <taxon>Spermatophyta</taxon>
        <taxon>Magnoliopsida</taxon>
        <taxon>eudicotyledons</taxon>
        <taxon>Gunneridae</taxon>
        <taxon>Pentapetalae</taxon>
        <taxon>rosids</taxon>
        <taxon>fabids</taxon>
        <taxon>Malpighiales</taxon>
        <taxon>Rhizophoraceae</taxon>
        <taxon>Rhizophora</taxon>
    </lineage>
</organism>
<dbReference type="AlphaFoldDB" id="A0A2P2NUF0"/>
<proteinExistence type="predicted"/>
<sequence>MGKSRNNCSLGYNHLKKILRSRLKLIKSQIYV</sequence>
<reference evidence="1" key="1">
    <citation type="submission" date="2018-02" db="EMBL/GenBank/DDBJ databases">
        <title>Rhizophora mucronata_Transcriptome.</title>
        <authorList>
            <person name="Meera S.P."/>
            <person name="Sreeshan A."/>
            <person name="Augustine A."/>
        </authorList>
    </citation>
    <scope>NUCLEOTIDE SEQUENCE</scope>
    <source>
        <tissue evidence="1">Leaf</tissue>
    </source>
</reference>
<dbReference type="EMBL" id="GGEC01065497">
    <property type="protein sequence ID" value="MBX45981.1"/>
    <property type="molecule type" value="Transcribed_RNA"/>
</dbReference>